<keyword evidence="2 4" id="KW-0560">Oxidoreductase</keyword>
<feature type="domain" description="D-isomer specific 2-hydroxyacid dehydrogenase NAD-binding" evidence="6">
    <location>
        <begin position="108"/>
        <end position="286"/>
    </location>
</feature>
<accession>A0A0H3G8C5</accession>
<dbReference type="InterPro" id="IPR029753">
    <property type="entry name" value="D-isomer_DH_CS"/>
</dbReference>
<feature type="domain" description="D-isomer specific 2-hydroxyacid dehydrogenase catalytic" evidence="5">
    <location>
        <begin position="5"/>
        <end position="317"/>
    </location>
</feature>
<dbReference type="PROSITE" id="PS00671">
    <property type="entry name" value="D_2_HYDROXYACID_DH_3"/>
    <property type="match status" value="1"/>
</dbReference>
<dbReference type="InterPro" id="IPR050857">
    <property type="entry name" value="D-2-hydroxyacid_DH"/>
</dbReference>
<dbReference type="FunFam" id="3.40.50.720:FF:000203">
    <property type="entry name" value="D-3-phosphoglycerate dehydrogenase (SerA)"/>
    <property type="match status" value="1"/>
</dbReference>
<dbReference type="SUPFAM" id="SSF52283">
    <property type="entry name" value="Formate/glycerate dehydrogenase catalytic domain-like"/>
    <property type="match status" value="1"/>
</dbReference>
<dbReference type="PANTHER" id="PTHR42789">
    <property type="entry name" value="D-ISOMER SPECIFIC 2-HYDROXYACID DEHYDROGENASE FAMILY PROTEIN (AFU_ORTHOLOGUE AFUA_6G10090)"/>
    <property type="match status" value="1"/>
</dbReference>
<dbReference type="KEGG" id="lmt:LMRG_02329"/>
<dbReference type="EMBL" id="CP002002">
    <property type="protein sequence ID" value="AEO05096.1"/>
    <property type="molecule type" value="Genomic_DNA"/>
</dbReference>
<dbReference type="GO" id="GO:0016616">
    <property type="term" value="F:oxidoreductase activity, acting on the CH-OH group of donors, NAD or NADP as acceptor"/>
    <property type="evidence" value="ECO:0007669"/>
    <property type="project" value="InterPro"/>
</dbReference>
<dbReference type="InterPro" id="IPR036291">
    <property type="entry name" value="NAD(P)-bd_dom_sf"/>
</dbReference>
<name>A0A0H3G8C5_LISM4</name>
<evidence type="ECO:0000256" key="3">
    <source>
        <dbReference type="ARBA" id="ARBA00023027"/>
    </source>
</evidence>
<dbReference type="Gene3D" id="3.40.50.720">
    <property type="entry name" value="NAD(P)-binding Rossmann-like Domain"/>
    <property type="match status" value="2"/>
</dbReference>
<dbReference type="HOGENOM" id="CLU_019796_1_2_9"/>
<dbReference type="Pfam" id="PF02826">
    <property type="entry name" value="2-Hacid_dh_C"/>
    <property type="match status" value="1"/>
</dbReference>
<reference evidence="8" key="1">
    <citation type="submission" date="2010-04" db="EMBL/GenBank/DDBJ databases">
        <title>The genome sequence of Listeria monocytogenes strain 10403S.</title>
        <authorList>
            <consortium name="The Broad Institute Genome Sequencing Platform"/>
            <consortium name="The Broad Institute Genome Sequencing Center for Infectious Disease"/>
            <person name="Borowsky M."/>
            <person name="Borodovsky M."/>
            <person name="Young S.K."/>
            <person name="Zeng Q."/>
            <person name="Koehrsen M."/>
            <person name="Fitzgerald M."/>
            <person name="Wiedmann M."/>
            <person name="Swaminathan B."/>
            <person name="Lauer P."/>
            <person name="Portnoy D."/>
            <person name="Cossart P."/>
            <person name="Buchrieser C."/>
            <person name="Higgins D."/>
            <person name="Abouelleil A."/>
            <person name="Alvarado L."/>
            <person name="Arachchi H.M."/>
            <person name="Berlin A."/>
            <person name="Borenstein D."/>
            <person name="Brown A."/>
            <person name="Chapman S.B."/>
            <person name="Chen Z."/>
            <person name="Dunbar C.D."/>
            <person name="Engels R."/>
            <person name="Freedman E."/>
            <person name="Gearin G."/>
            <person name="Gellesch M."/>
            <person name="Goldberg J."/>
            <person name="Griggs A."/>
            <person name="Gujja S."/>
            <person name="Heilman E."/>
            <person name="Heiman D."/>
            <person name="Howarth C."/>
            <person name="Jen D."/>
            <person name="Larson L."/>
            <person name="Lui A."/>
            <person name="MacDonald J."/>
            <person name="Mehta T."/>
            <person name="Montmayeur A."/>
            <person name="Neiman D."/>
            <person name="Park D."/>
            <person name="Pearson M."/>
            <person name="Priest M."/>
            <person name="Richards J."/>
            <person name="Roberts A."/>
            <person name="Saif S."/>
            <person name="Shea T."/>
            <person name="Shenoy N."/>
            <person name="Sisk P."/>
            <person name="Stolte C."/>
            <person name="Sykes S."/>
            <person name="Walk T."/>
            <person name="White J."/>
            <person name="Yandava C."/>
            <person name="Haas B."/>
            <person name="Nusbaum C."/>
            <person name="Birren B."/>
        </authorList>
    </citation>
    <scope>NUCLEOTIDE SEQUENCE [LARGE SCALE GENOMIC DNA]</scope>
    <source>
        <strain evidence="8">10403S</strain>
    </source>
</reference>
<evidence type="ECO:0000313" key="7">
    <source>
        <dbReference type="EMBL" id="AEO05096.1"/>
    </source>
</evidence>
<comment type="similarity">
    <text evidence="1 4">Belongs to the D-isomer specific 2-hydroxyacid dehydrogenase family.</text>
</comment>
<dbReference type="Proteomes" id="UP000001288">
    <property type="component" value="Chromosome"/>
</dbReference>
<dbReference type="RefSeq" id="WP_003732204.1">
    <property type="nucleotide sequence ID" value="NC_017544.1"/>
</dbReference>
<dbReference type="SUPFAM" id="SSF51735">
    <property type="entry name" value="NAD(P)-binding Rossmann-fold domains"/>
    <property type="match status" value="1"/>
</dbReference>
<dbReference type="GO" id="GO:0051287">
    <property type="term" value="F:NAD binding"/>
    <property type="evidence" value="ECO:0007669"/>
    <property type="project" value="InterPro"/>
</dbReference>
<dbReference type="Pfam" id="PF00389">
    <property type="entry name" value="2-Hacid_dh"/>
    <property type="match status" value="1"/>
</dbReference>
<evidence type="ECO:0000256" key="1">
    <source>
        <dbReference type="ARBA" id="ARBA00005854"/>
    </source>
</evidence>
<keyword evidence="3" id="KW-0520">NAD</keyword>
<evidence type="ECO:0000259" key="6">
    <source>
        <dbReference type="Pfam" id="PF02826"/>
    </source>
</evidence>
<dbReference type="InterPro" id="IPR006140">
    <property type="entry name" value="D-isomer_DH_NAD-bd"/>
</dbReference>
<organism evidence="7 8">
    <name type="scientific">Listeria monocytogenes serotype 1/2a (strain 10403S)</name>
    <dbReference type="NCBI Taxonomy" id="393133"/>
    <lineage>
        <taxon>Bacteria</taxon>
        <taxon>Bacillati</taxon>
        <taxon>Bacillota</taxon>
        <taxon>Bacilli</taxon>
        <taxon>Bacillales</taxon>
        <taxon>Listeriaceae</taxon>
        <taxon>Listeria</taxon>
    </lineage>
</organism>
<dbReference type="InterPro" id="IPR006139">
    <property type="entry name" value="D-isomer_2_OHA_DH_cat_dom"/>
</dbReference>
<evidence type="ECO:0000259" key="5">
    <source>
        <dbReference type="Pfam" id="PF00389"/>
    </source>
</evidence>
<proteinExistence type="inferred from homology"/>
<dbReference type="AlphaFoldDB" id="A0A0H3G8C5"/>
<evidence type="ECO:0000256" key="4">
    <source>
        <dbReference type="RuleBase" id="RU003719"/>
    </source>
</evidence>
<dbReference type="PANTHER" id="PTHR42789:SF1">
    <property type="entry name" value="D-ISOMER SPECIFIC 2-HYDROXYACID DEHYDROGENASE FAMILY PROTEIN (AFU_ORTHOLOGUE AFUA_6G10090)"/>
    <property type="match status" value="1"/>
</dbReference>
<gene>
    <name evidence="7" type="ordered locus">LMRG_02329</name>
</gene>
<protein>
    <submittedName>
        <fullName evidence="7">D-isomer specific 2-hydroxyacid dehydrogenase</fullName>
    </submittedName>
</protein>
<dbReference type="CDD" id="cd12178">
    <property type="entry name" value="2-Hacid_dh_13"/>
    <property type="match status" value="1"/>
</dbReference>
<evidence type="ECO:0000256" key="2">
    <source>
        <dbReference type="ARBA" id="ARBA00023002"/>
    </source>
</evidence>
<sequence length="318" mass="33782">MTASVFVAGKLLPETMEALSKWDVKAFSGEENITEAELIKNVTEVDAIICPLSSPITANVLESAKNLKIVANIGAGFDNIDVKKAQELGIAVTNTPDVSTEATAELTLGLILDVARRISEGDRLCRETPEQFKGWAPTFFLGTELSGKTLGIIGLGRIGQAVAKRAAAFGMKIIYSGHHPKEVAKEWDAEFVSQAELLKRSDVVTIHAAYSPSLKHLLNETTLKTMKSSAFLINAARGPVVEEAALIKALEAGVIAGAALDVFEFEPKIGEDLAKLDNVVLTPHIGNATVETRAAMGKIAIGNVEAVLAGKAPLHSVY</sequence>
<evidence type="ECO:0000313" key="8">
    <source>
        <dbReference type="Proteomes" id="UP000001288"/>
    </source>
</evidence>